<keyword evidence="4" id="KW-0472">Membrane</keyword>
<keyword evidence="4" id="KW-1133">Transmembrane helix</keyword>
<sequence>MHVEIKASQNKIMDEKSLIKKYQKEISELKQSIIRGVFFRRVIAITKDLPDVEGDRVVSNMDLHVITNFRYQISTFATKLGVWNIAFLGSGILLVKYIVSVLAAIYMPQVNINFQALVTRTGSYNFCNKLDLPGLLIGLITVKGCFVCIVIGYCEGGDISIGACRPWIFFISGVLCFLNINGSGMEKEKYDWRRHFKEKMSQEEVHHHRKPWTRA</sequence>
<dbReference type="EMBL" id="QZWG01000018">
    <property type="protein sequence ID" value="RZB52009.1"/>
    <property type="molecule type" value="Genomic_DNA"/>
</dbReference>
<feature type="transmembrane region" description="Helical" evidence="4">
    <location>
        <begin position="80"/>
        <end position="107"/>
    </location>
</feature>
<name>A0A445FSZ1_GLYSO</name>
<feature type="coiled-coil region" evidence="3">
    <location>
        <begin position="5"/>
        <end position="32"/>
    </location>
</feature>
<organism evidence="5 6">
    <name type="scientific">Glycine soja</name>
    <name type="common">Wild soybean</name>
    <dbReference type="NCBI Taxonomy" id="3848"/>
    <lineage>
        <taxon>Eukaryota</taxon>
        <taxon>Viridiplantae</taxon>
        <taxon>Streptophyta</taxon>
        <taxon>Embryophyta</taxon>
        <taxon>Tracheophyta</taxon>
        <taxon>Spermatophyta</taxon>
        <taxon>Magnoliopsida</taxon>
        <taxon>eudicotyledons</taxon>
        <taxon>Gunneridae</taxon>
        <taxon>Pentapetalae</taxon>
        <taxon>rosids</taxon>
        <taxon>fabids</taxon>
        <taxon>Fabales</taxon>
        <taxon>Fabaceae</taxon>
        <taxon>Papilionoideae</taxon>
        <taxon>50 kb inversion clade</taxon>
        <taxon>NPAAA clade</taxon>
        <taxon>indigoferoid/millettioid clade</taxon>
        <taxon>Phaseoleae</taxon>
        <taxon>Glycine</taxon>
        <taxon>Glycine subgen. Soja</taxon>
    </lineage>
</organism>
<accession>A0A445FSZ1</accession>
<dbReference type="PANTHER" id="PTHR43009:SF10">
    <property type="entry name" value="HOMOGENTISATE SOLANESYLTRANSFERASE, CHLOROPLASTIC"/>
    <property type="match status" value="1"/>
</dbReference>
<dbReference type="Proteomes" id="UP000289340">
    <property type="component" value="Chromosome 18"/>
</dbReference>
<evidence type="ECO:0000256" key="1">
    <source>
        <dbReference type="ARBA" id="ARBA00005985"/>
    </source>
</evidence>
<dbReference type="AlphaFoldDB" id="A0A445FSZ1"/>
<feature type="transmembrane region" description="Helical" evidence="4">
    <location>
        <begin position="132"/>
        <end position="154"/>
    </location>
</feature>
<keyword evidence="3" id="KW-0175">Coiled coil</keyword>
<comment type="caution">
    <text evidence="5">The sequence shown here is derived from an EMBL/GenBank/DDBJ whole genome shotgun (WGS) entry which is preliminary data.</text>
</comment>
<feature type="transmembrane region" description="Helical" evidence="4">
    <location>
        <begin position="166"/>
        <end position="184"/>
    </location>
</feature>
<proteinExistence type="inferred from homology"/>
<evidence type="ECO:0000313" key="6">
    <source>
        <dbReference type="Proteomes" id="UP000289340"/>
    </source>
</evidence>
<gene>
    <name evidence="5" type="ORF">D0Y65_048436</name>
</gene>
<comment type="similarity">
    <text evidence="1">Belongs to the UbiA prenyltransferase family.</text>
</comment>
<keyword evidence="4" id="KW-0812">Transmembrane</keyword>
<evidence type="ECO:0000256" key="4">
    <source>
        <dbReference type="SAM" id="Phobius"/>
    </source>
</evidence>
<keyword evidence="6" id="KW-1185">Reference proteome</keyword>
<dbReference type="GO" id="GO:0016740">
    <property type="term" value="F:transferase activity"/>
    <property type="evidence" value="ECO:0007669"/>
    <property type="project" value="UniProtKB-KW"/>
</dbReference>
<keyword evidence="2 5" id="KW-0808">Transferase</keyword>
<evidence type="ECO:0000313" key="5">
    <source>
        <dbReference type="EMBL" id="RZB52009.1"/>
    </source>
</evidence>
<evidence type="ECO:0000256" key="2">
    <source>
        <dbReference type="ARBA" id="ARBA00022679"/>
    </source>
</evidence>
<dbReference type="PANTHER" id="PTHR43009">
    <property type="entry name" value="HOMOGENTISATE SOLANESYLTRANSFERASE, CHLOROPLASTIC"/>
    <property type="match status" value="1"/>
</dbReference>
<reference evidence="5 6" key="1">
    <citation type="submission" date="2018-09" db="EMBL/GenBank/DDBJ databases">
        <title>A high-quality reference genome of wild soybean provides a powerful tool to mine soybean genomes.</title>
        <authorList>
            <person name="Xie M."/>
            <person name="Chung C.Y.L."/>
            <person name="Li M.-W."/>
            <person name="Wong F.-L."/>
            <person name="Chan T.-F."/>
            <person name="Lam H.-M."/>
        </authorList>
    </citation>
    <scope>NUCLEOTIDE SEQUENCE [LARGE SCALE GENOMIC DNA]</scope>
    <source>
        <strain evidence="6">cv. W05</strain>
        <tissue evidence="5">Hypocotyl of etiolated seedlings</tissue>
    </source>
</reference>
<evidence type="ECO:0000256" key="3">
    <source>
        <dbReference type="SAM" id="Coils"/>
    </source>
</evidence>
<protein>
    <submittedName>
        <fullName evidence="5">Homogentisate solanesyltransferase, chloroplastic isoform A</fullName>
    </submittedName>
</protein>